<sequence length="101" mass="11577">MTTFVRSSTLSRSRRYRYGAVGAEPTIGRDHILKSISYRRRRAKQRKVFLSTYQLDSFSEPKSPKLKRVAFNLKRFVASVLKLVQTTAGSFRSKSSLSTDL</sequence>
<name>A0A0L9ULW9_PHAAN</name>
<dbReference type="Proteomes" id="UP000053144">
    <property type="component" value="Chromosome 5"/>
</dbReference>
<protein>
    <submittedName>
        <fullName evidence="1">Uncharacterized protein</fullName>
    </submittedName>
</protein>
<dbReference type="OMA" id="TIGRDHI"/>
<dbReference type="Gramene" id="KOM43900">
    <property type="protein sequence ID" value="KOM43900"/>
    <property type="gene ID" value="LR48_Vigan05g150500"/>
</dbReference>
<organism evidence="1 2">
    <name type="scientific">Phaseolus angularis</name>
    <name type="common">Azuki bean</name>
    <name type="synonym">Vigna angularis</name>
    <dbReference type="NCBI Taxonomy" id="3914"/>
    <lineage>
        <taxon>Eukaryota</taxon>
        <taxon>Viridiplantae</taxon>
        <taxon>Streptophyta</taxon>
        <taxon>Embryophyta</taxon>
        <taxon>Tracheophyta</taxon>
        <taxon>Spermatophyta</taxon>
        <taxon>Magnoliopsida</taxon>
        <taxon>eudicotyledons</taxon>
        <taxon>Gunneridae</taxon>
        <taxon>Pentapetalae</taxon>
        <taxon>rosids</taxon>
        <taxon>fabids</taxon>
        <taxon>Fabales</taxon>
        <taxon>Fabaceae</taxon>
        <taxon>Papilionoideae</taxon>
        <taxon>50 kb inversion clade</taxon>
        <taxon>NPAAA clade</taxon>
        <taxon>indigoferoid/millettioid clade</taxon>
        <taxon>Phaseoleae</taxon>
        <taxon>Vigna</taxon>
    </lineage>
</organism>
<gene>
    <name evidence="1" type="ORF">LR48_Vigan05g150500</name>
</gene>
<dbReference type="AlphaFoldDB" id="A0A0L9ULW9"/>
<reference evidence="2" key="1">
    <citation type="journal article" date="2015" name="Proc. Natl. Acad. Sci. U.S.A.">
        <title>Genome sequencing of adzuki bean (Vigna angularis) provides insight into high starch and low fat accumulation and domestication.</title>
        <authorList>
            <person name="Yang K."/>
            <person name="Tian Z."/>
            <person name="Chen C."/>
            <person name="Luo L."/>
            <person name="Zhao B."/>
            <person name="Wang Z."/>
            <person name="Yu L."/>
            <person name="Li Y."/>
            <person name="Sun Y."/>
            <person name="Li W."/>
            <person name="Chen Y."/>
            <person name="Li Y."/>
            <person name="Zhang Y."/>
            <person name="Ai D."/>
            <person name="Zhao J."/>
            <person name="Shang C."/>
            <person name="Ma Y."/>
            <person name="Wu B."/>
            <person name="Wang M."/>
            <person name="Gao L."/>
            <person name="Sun D."/>
            <person name="Zhang P."/>
            <person name="Guo F."/>
            <person name="Wang W."/>
            <person name="Li Y."/>
            <person name="Wang J."/>
            <person name="Varshney R.K."/>
            <person name="Wang J."/>
            <person name="Ling H.Q."/>
            <person name="Wan P."/>
        </authorList>
    </citation>
    <scope>NUCLEOTIDE SEQUENCE</scope>
    <source>
        <strain evidence="2">cv. Jingnong 6</strain>
    </source>
</reference>
<dbReference type="OrthoDB" id="1413515at2759"/>
<evidence type="ECO:0000313" key="1">
    <source>
        <dbReference type="EMBL" id="KOM43900.1"/>
    </source>
</evidence>
<dbReference type="EMBL" id="CM003375">
    <property type="protein sequence ID" value="KOM43900.1"/>
    <property type="molecule type" value="Genomic_DNA"/>
</dbReference>
<accession>A0A0L9ULW9</accession>
<proteinExistence type="predicted"/>
<evidence type="ECO:0000313" key="2">
    <source>
        <dbReference type="Proteomes" id="UP000053144"/>
    </source>
</evidence>